<dbReference type="PANTHER" id="PTHR20883">
    <property type="entry name" value="PHYTANOYL-COA DIOXYGENASE DOMAIN CONTAINING 1"/>
    <property type="match status" value="1"/>
</dbReference>
<accession>A0A2P2GUC9</accession>
<proteinExistence type="predicted"/>
<dbReference type="Proteomes" id="UP000265325">
    <property type="component" value="Unassembled WGS sequence"/>
</dbReference>
<evidence type="ECO:0000313" key="1">
    <source>
        <dbReference type="EMBL" id="KKZ75106.1"/>
    </source>
</evidence>
<dbReference type="GO" id="GO:0016706">
    <property type="term" value="F:2-oxoglutarate-dependent dioxygenase activity"/>
    <property type="evidence" value="ECO:0007669"/>
    <property type="project" value="UniProtKB-ARBA"/>
</dbReference>
<dbReference type="GO" id="GO:0005506">
    <property type="term" value="F:iron ion binding"/>
    <property type="evidence" value="ECO:0007669"/>
    <property type="project" value="UniProtKB-ARBA"/>
</dbReference>
<dbReference type="SUPFAM" id="SSF51197">
    <property type="entry name" value="Clavaminate synthase-like"/>
    <property type="match status" value="1"/>
</dbReference>
<evidence type="ECO:0000313" key="2">
    <source>
        <dbReference type="Proteomes" id="UP000265325"/>
    </source>
</evidence>
<dbReference type="EMBL" id="LAQS01000005">
    <property type="protein sequence ID" value="KKZ75106.1"/>
    <property type="molecule type" value="Genomic_DNA"/>
</dbReference>
<comment type="caution">
    <text evidence="1">The sequence shown here is derived from an EMBL/GenBank/DDBJ whole genome shotgun (WGS) entry which is preliminary data.</text>
</comment>
<name>A0A2P2GUC9_STREW</name>
<dbReference type="InterPro" id="IPR008775">
    <property type="entry name" value="Phytyl_CoA_dOase-like"/>
</dbReference>
<sequence>MLTTACLTEQGHPDEEALRHYRDQGFVHFRAVLSAEEVADYRAAAEELLDKEGPETWGASEAETQVHYVEAAWRKHPALRRLALHPVVTRAAELLAGGPLRLYGTDVLKKEPHVHLPTVVHDDEPGLPLAGLTRTLTVWIPLVDVPADRGSLIYVPGSHRRPPEHRQVHLAGFQDYRPMEEVWPDFPFSPRTAVPMRAGDIVFHDFRTVHMAGVNTDGERRLAFAAVYMDSDATYRPGVQDHPVAHLRPGAPVDGELFPLIAPGPGAEA</sequence>
<dbReference type="PANTHER" id="PTHR20883:SF46">
    <property type="entry name" value="PHYTANOYL-COA HYDROXYLASE"/>
    <property type="match status" value="1"/>
</dbReference>
<dbReference type="Gene3D" id="2.60.120.620">
    <property type="entry name" value="q2cbj1_9rhob like domain"/>
    <property type="match status" value="1"/>
</dbReference>
<keyword evidence="1" id="KW-0560">Oxidoreductase</keyword>
<dbReference type="OrthoDB" id="9814777at2"/>
<organism evidence="1 2">
    <name type="scientific">Streptomyces showdoensis</name>
    <dbReference type="NCBI Taxonomy" id="68268"/>
    <lineage>
        <taxon>Bacteria</taxon>
        <taxon>Bacillati</taxon>
        <taxon>Actinomycetota</taxon>
        <taxon>Actinomycetes</taxon>
        <taxon>Kitasatosporales</taxon>
        <taxon>Streptomycetaceae</taxon>
        <taxon>Streptomyces</taxon>
    </lineage>
</organism>
<dbReference type="RefSeq" id="WP_046906229.1">
    <property type="nucleotide sequence ID" value="NZ_BAAAXG010000004.1"/>
</dbReference>
<dbReference type="AlphaFoldDB" id="A0A2P2GUC9"/>
<reference evidence="1 2" key="1">
    <citation type="submission" date="2015-05" db="EMBL/GenBank/DDBJ databases">
        <title>Draft Genome assembly of Streptomyces showdoensis.</title>
        <authorList>
            <person name="Thapa K.K."/>
            <person name="Metsa-Ketela M."/>
        </authorList>
    </citation>
    <scope>NUCLEOTIDE SEQUENCE [LARGE SCALE GENOMIC DNA]</scope>
    <source>
        <strain evidence="1 2">ATCC 15227</strain>
    </source>
</reference>
<dbReference type="Pfam" id="PF05721">
    <property type="entry name" value="PhyH"/>
    <property type="match status" value="1"/>
</dbReference>
<gene>
    <name evidence="1" type="ORF">VO63_04725</name>
</gene>
<keyword evidence="2" id="KW-1185">Reference proteome</keyword>
<keyword evidence="1" id="KW-0223">Dioxygenase</keyword>
<protein>
    <submittedName>
        <fullName evidence="1">Phytanoyl-CoA dioxygenase</fullName>
    </submittedName>
</protein>